<organism evidence="1 2">
    <name type="scientific">Rhizophagus irregularis</name>
    <dbReference type="NCBI Taxonomy" id="588596"/>
    <lineage>
        <taxon>Eukaryota</taxon>
        <taxon>Fungi</taxon>
        <taxon>Fungi incertae sedis</taxon>
        <taxon>Mucoromycota</taxon>
        <taxon>Glomeromycotina</taxon>
        <taxon>Glomeromycetes</taxon>
        <taxon>Glomerales</taxon>
        <taxon>Glomeraceae</taxon>
        <taxon>Rhizophagus</taxon>
    </lineage>
</organism>
<reference evidence="1 2" key="2">
    <citation type="submission" date="2017-10" db="EMBL/GenBank/DDBJ databases">
        <title>Extensive intraspecific genome diversity in a model arbuscular mycorrhizal fungus.</title>
        <authorList>
            <person name="Chen E.C.H."/>
            <person name="Morin E."/>
            <person name="Baudet D."/>
            <person name="Noel J."/>
            <person name="Ndikumana S."/>
            <person name="Charron P."/>
            <person name="St-Onge C."/>
            <person name="Giorgi J."/>
            <person name="Grigoriev I.V."/>
            <person name="Roux C."/>
            <person name="Martin F.M."/>
            <person name="Corradi N."/>
        </authorList>
    </citation>
    <scope>NUCLEOTIDE SEQUENCE [LARGE SCALE GENOMIC DNA]</scope>
    <source>
        <strain evidence="1 2">C2</strain>
    </source>
</reference>
<name>A0A2N1MWZ5_9GLOM</name>
<gene>
    <name evidence="1" type="ORF">RhiirC2_785217</name>
</gene>
<comment type="caution">
    <text evidence="1">The sequence shown here is derived from an EMBL/GenBank/DDBJ whole genome shotgun (WGS) entry which is preliminary data.</text>
</comment>
<accession>A0A2N1MWZ5</accession>
<dbReference type="EMBL" id="LLXL01001142">
    <property type="protein sequence ID" value="PKK66118.1"/>
    <property type="molecule type" value="Genomic_DNA"/>
</dbReference>
<evidence type="ECO:0000313" key="1">
    <source>
        <dbReference type="EMBL" id="PKK66118.1"/>
    </source>
</evidence>
<sequence>MSFEVSASVIGLWIGFGFCPQAFNRFQLPIVFGIQDKCVKINSFKVYFEEMY</sequence>
<proteinExistence type="predicted"/>
<dbReference type="AlphaFoldDB" id="A0A2N1MWZ5"/>
<protein>
    <submittedName>
        <fullName evidence="1">Uncharacterized protein</fullName>
    </submittedName>
</protein>
<evidence type="ECO:0000313" key="2">
    <source>
        <dbReference type="Proteomes" id="UP000233469"/>
    </source>
</evidence>
<reference evidence="1 2" key="1">
    <citation type="submission" date="2016-04" db="EMBL/GenBank/DDBJ databases">
        <title>Genome analyses suggest a sexual origin of heterokaryosis in a supposedly ancient asexual fungus.</title>
        <authorList>
            <person name="Ropars J."/>
            <person name="Sedzielewska K."/>
            <person name="Noel J."/>
            <person name="Charron P."/>
            <person name="Farinelli L."/>
            <person name="Marton T."/>
            <person name="Kruger M."/>
            <person name="Pelin A."/>
            <person name="Brachmann A."/>
            <person name="Corradi N."/>
        </authorList>
    </citation>
    <scope>NUCLEOTIDE SEQUENCE [LARGE SCALE GENOMIC DNA]</scope>
    <source>
        <strain evidence="1 2">C2</strain>
    </source>
</reference>
<dbReference type="Proteomes" id="UP000233469">
    <property type="component" value="Unassembled WGS sequence"/>
</dbReference>